<organism evidence="3 4">
    <name type="scientific">Amycolatopsis bullii</name>
    <dbReference type="NCBI Taxonomy" id="941987"/>
    <lineage>
        <taxon>Bacteria</taxon>
        <taxon>Bacillati</taxon>
        <taxon>Actinomycetota</taxon>
        <taxon>Actinomycetes</taxon>
        <taxon>Pseudonocardiales</taxon>
        <taxon>Pseudonocardiaceae</taxon>
        <taxon>Amycolatopsis</taxon>
    </lineage>
</organism>
<keyword evidence="2" id="KW-1133">Transmembrane helix</keyword>
<keyword evidence="2" id="KW-0472">Membrane</keyword>
<dbReference type="Proteomes" id="UP000649955">
    <property type="component" value="Unassembled WGS sequence"/>
</dbReference>
<evidence type="ECO:0000313" key="4">
    <source>
        <dbReference type="Proteomes" id="UP000649955"/>
    </source>
</evidence>
<evidence type="ECO:0000256" key="1">
    <source>
        <dbReference type="SAM" id="MobiDB-lite"/>
    </source>
</evidence>
<comment type="caution">
    <text evidence="3">The sequence shown here is derived from an EMBL/GenBank/DDBJ whole genome shotgun (WGS) entry which is preliminary data.</text>
</comment>
<dbReference type="EMBL" id="BNAW01000050">
    <property type="protein sequence ID" value="GHG41159.1"/>
    <property type="molecule type" value="Genomic_DNA"/>
</dbReference>
<feature type="region of interest" description="Disordered" evidence="1">
    <location>
        <begin position="54"/>
        <end position="93"/>
    </location>
</feature>
<accession>A0ABQ3KR41</accession>
<evidence type="ECO:0008006" key="5">
    <source>
        <dbReference type="Google" id="ProtNLM"/>
    </source>
</evidence>
<keyword evidence="2" id="KW-0812">Transmembrane</keyword>
<keyword evidence="4" id="KW-1185">Reference proteome</keyword>
<reference evidence="4" key="1">
    <citation type="journal article" date="2019" name="Int. J. Syst. Evol. Microbiol.">
        <title>The Global Catalogue of Microorganisms (GCM) 10K type strain sequencing project: providing services to taxonomists for standard genome sequencing and annotation.</title>
        <authorList>
            <consortium name="The Broad Institute Genomics Platform"/>
            <consortium name="The Broad Institute Genome Sequencing Center for Infectious Disease"/>
            <person name="Wu L."/>
            <person name="Ma J."/>
        </authorList>
    </citation>
    <scope>NUCLEOTIDE SEQUENCE [LARGE SCALE GENOMIC DNA]</scope>
    <source>
        <strain evidence="4">CGMCC 4.7680</strain>
    </source>
</reference>
<evidence type="ECO:0000313" key="3">
    <source>
        <dbReference type="EMBL" id="GHG41159.1"/>
    </source>
</evidence>
<name>A0ABQ3KR41_9PSEU</name>
<sequence length="93" mass="10206">MYLMVVIAIVVCVGVLALAALGCWLVVRLDHNAKLRSLQINARAEKRVDLKFRLERDTSTPTTSHRGPSELTISDGRRPLDPAPAALTRAAEE</sequence>
<protein>
    <recommendedName>
        <fullName evidence="5">Secreted protein</fullName>
    </recommendedName>
</protein>
<feature type="transmembrane region" description="Helical" evidence="2">
    <location>
        <begin position="6"/>
        <end position="27"/>
    </location>
</feature>
<gene>
    <name evidence="3" type="ORF">GCM10017567_73310</name>
</gene>
<proteinExistence type="predicted"/>
<evidence type="ECO:0000256" key="2">
    <source>
        <dbReference type="SAM" id="Phobius"/>
    </source>
</evidence>